<name>A0AAV4EDK9_9GAST</name>
<dbReference type="Pfam" id="PF20146">
    <property type="entry name" value="NRF"/>
    <property type="match status" value="1"/>
</dbReference>
<proteinExistence type="predicted"/>
<dbReference type="Proteomes" id="UP000762676">
    <property type="component" value="Unassembled WGS sequence"/>
</dbReference>
<accession>A0AAV4EDK9</accession>
<evidence type="ECO:0000313" key="2">
    <source>
        <dbReference type="EMBL" id="GFR59067.1"/>
    </source>
</evidence>
<reference evidence="2 3" key="1">
    <citation type="journal article" date="2021" name="Elife">
        <title>Chloroplast acquisition without the gene transfer in kleptoplastic sea slugs, Plakobranchus ocellatus.</title>
        <authorList>
            <person name="Maeda T."/>
            <person name="Takahashi S."/>
            <person name="Yoshida T."/>
            <person name="Shimamura S."/>
            <person name="Takaki Y."/>
            <person name="Nagai Y."/>
            <person name="Toyoda A."/>
            <person name="Suzuki Y."/>
            <person name="Arimoto A."/>
            <person name="Ishii H."/>
            <person name="Satoh N."/>
            <person name="Nishiyama T."/>
            <person name="Hasebe M."/>
            <person name="Maruyama T."/>
            <person name="Minagawa J."/>
            <person name="Obokata J."/>
            <person name="Shigenobu S."/>
        </authorList>
    </citation>
    <scope>NUCLEOTIDE SEQUENCE [LARGE SCALE GENOMIC DNA]</scope>
</reference>
<protein>
    <recommendedName>
        <fullName evidence="1">Nose resistant-to-fluoxetine protein N-terminal domain-containing protein</fullName>
    </recommendedName>
</protein>
<sequence>MLLSFISYPKLVFDAWGKVPPGLLKIYANFRGEYKECREIRVPPVSANLEQLAKHSPLSLLDFATLESVAEEQNQRKNDGDDMVSLESSDFSQDMDGHKRKFPEFRGKFCHVGVTLKGVHIAGGQAVVVSTVLYLNLLSFLKKFYHSSNLDHHIGIQNKG</sequence>
<comment type="caution">
    <text evidence="2">The sequence shown here is derived from an EMBL/GenBank/DDBJ whole genome shotgun (WGS) entry which is preliminary data.</text>
</comment>
<gene>
    <name evidence="2" type="ORF">ElyMa_001785000</name>
</gene>
<keyword evidence="3" id="KW-1185">Reference proteome</keyword>
<feature type="domain" description="Nose resistant-to-fluoxetine protein N-terminal" evidence="1">
    <location>
        <begin position="12"/>
        <end position="110"/>
    </location>
</feature>
<organism evidence="2 3">
    <name type="scientific">Elysia marginata</name>
    <dbReference type="NCBI Taxonomy" id="1093978"/>
    <lineage>
        <taxon>Eukaryota</taxon>
        <taxon>Metazoa</taxon>
        <taxon>Spiralia</taxon>
        <taxon>Lophotrochozoa</taxon>
        <taxon>Mollusca</taxon>
        <taxon>Gastropoda</taxon>
        <taxon>Heterobranchia</taxon>
        <taxon>Euthyneura</taxon>
        <taxon>Panpulmonata</taxon>
        <taxon>Sacoglossa</taxon>
        <taxon>Placobranchoidea</taxon>
        <taxon>Plakobranchidae</taxon>
        <taxon>Elysia</taxon>
    </lineage>
</organism>
<evidence type="ECO:0000313" key="3">
    <source>
        <dbReference type="Proteomes" id="UP000762676"/>
    </source>
</evidence>
<evidence type="ECO:0000259" key="1">
    <source>
        <dbReference type="Pfam" id="PF20146"/>
    </source>
</evidence>
<dbReference type="EMBL" id="BMAT01003624">
    <property type="protein sequence ID" value="GFR59067.1"/>
    <property type="molecule type" value="Genomic_DNA"/>
</dbReference>
<dbReference type="AlphaFoldDB" id="A0AAV4EDK9"/>
<dbReference type="InterPro" id="IPR006621">
    <property type="entry name" value="Nose-resist-to-fluoxetine_N"/>
</dbReference>